<accession>A0AA43G1S4</accession>
<dbReference type="Pfam" id="PF19044">
    <property type="entry name" value="P-loop_TraG"/>
    <property type="match status" value="1"/>
</dbReference>
<gene>
    <name evidence="2" type="ORF">L8R85_23490</name>
</gene>
<dbReference type="AlphaFoldDB" id="A0AA43G1S4"/>
<evidence type="ECO:0000313" key="2">
    <source>
        <dbReference type="EMBL" id="MDH5923981.1"/>
    </source>
</evidence>
<feature type="non-terminal residue" evidence="2">
    <location>
        <position position="1"/>
    </location>
</feature>
<dbReference type="Proteomes" id="UP001159663">
    <property type="component" value="Unassembled WGS sequence"/>
</dbReference>
<name>A0AA43G1S4_VIBSP</name>
<reference evidence="2" key="1">
    <citation type="submission" date="2022-01" db="EMBL/GenBank/DDBJ databases">
        <title>Vibrio aestuarianus Clade A and Clade B isolates are associated with Pacific oyster (Crassostrea gigas) disease outbreaks across Ireland.</title>
        <authorList>
            <person name="Coyle N."/>
            <person name="O'Toole C."/>
            <person name="Thomas J.C.L."/>
            <person name="Ryder D."/>
            <person name="Cheslett D."/>
            <person name="Feist S."/>
            <person name="Bean T."/>
            <person name="Joseph A."/>
            <person name="Waina A."/>
            <person name="Feil E."/>
            <person name="Verner-Jeffreys D.W."/>
        </authorList>
    </citation>
    <scope>NUCLEOTIDE SEQUENCE</scope>
    <source>
        <strain evidence="2">S/17/14 A</strain>
    </source>
</reference>
<feature type="domain" description="TraG P-loop" evidence="1">
    <location>
        <begin position="14"/>
        <end position="255"/>
    </location>
</feature>
<dbReference type="InterPro" id="IPR053155">
    <property type="entry name" value="F-pilin_assembly_TraC"/>
</dbReference>
<dbReference type="CDD" id="cd01127">
    <property type="entry name" value="TrwB_TraG_TraD_VirD4"/>
    <property type="match status" value="1"/>
</dbReference>
<organism evidence="2 3">
    <name type="scientific">Vibrio splendidus</name>
    <dbReference type="NCBI Taxonomy" id="29497"/>
    <lineage>
        <taxon>Bacteria</taxon>
        <taxon>Pseudomonadati</taxon>
        <taxon>Pseudomonadota</taxon>
        <taxon>Gammaproteobacteria</taxon>
        <taxon>Vibrionales</taxon>
        <taxon>Vibrionaceae</taxon>
        <taxon>Vibrio</taxon>
    </lineage>
</organism>
<protein>
    <submittedName>
        <fullName evidence="2">Type IV secretion system protein TraC</fullName>
    </submittedName>
</protein>
<dbReference type="EMBL" id="JAKMYX010000149">
    <property type="protein sequence ID" value="MDH5923981.1"/>
    <property type="molecule type" value="Genomic_DNA"/>
</dbReference>
<evidence type="ECO:0000313" key="3">
    <source>
        <dbReference type="Proteomes" id="UP001159663"/>
    </source>
</evidence>
<dbReference type="InterPro" id="IPR043964">
    <property type="entry name" value="P-loop_TraG"/>
</dbReference>
<comment type="caution">
    <text evidence="2">The sequence shown here is derived from an EMBL/GenBank/DDBJ whole genome shotgun (WGS) entry which is preliminary data.</text>
</comment>
<dbReference type="PANTHER" id="PTHR38467">
    <property type="match status" value="1"/>
</dbReference>
<dbReference type="InterPro" id="IPR027417">
    <property type="entry name" value="P-loop_NTPase"/>
</dbReference>
<dbReference type="SUPFAM" id="SSF52540">
    <property type="entry name" value="P-loop containing nucleoside triphosphate hydrolases"/>
    <property type="match status" value="1"/>
</dbReference>
<dbReference type="PANTHER" id="PTHR38467:SF1">
    <property type="entry name" value="CONJUGATIVE TRANSFER: ASSEMBLY"/>
    <property type="match status" value="1"/>
</dbReference>
<dbReference type="Gene3D" id="3.40.50.300">
    <property type="entry name" value="P-loop containing nucleotide triphosphate hydrolases"/>
    <property type="match status" value="1"/>
</dbReference>
<proteinExistence type="predicted"/>
<evidence type="ECO:0000259" key="1">
    <source>
        <dbReference type="Pfam" id="PF19044"/>
    </source>
</evidence>
<sequence length="274" mass="30844">AWERKGHQVLVDDVRDALIEIAGEESDRRIKDIAVQLKKFCTNGMYKDVFNKPSMLDPSVEITTLELDGFPPAVLRPVIFALMVSINQQMYLAGSRSTPKLCIIEEAWSLLSGANEQAREFINTGYRTARKFGGAFCTVTQGIEDFFSNEEAKACYNNSDIHIILRQGEGFDKYLTQHPDAFSPFEQRLIKSFAPSAEAGYSSARIKAGGHVTYHRFFASPVKRAMFSTEPKEFEYCENLYKQGHSLEHAIEQTSRHFYGKDIDAFNQAIGASA</sequence>